<feature type="transmembrane region" description="Helical" evidence="1">
    <location>
        <begin position="31"/>
        <end position="49"/>
    </location>
</feature>
<reference evidence="3" key="1">
    <citation type="submission" date="2024-02" db="UniProtKB">
        <authorList>
            <consortium name="WormBaseParasite"/>
        </authorList>
    </citation>
    <scope>IDENTIFICATION</scope>
</reference>
<dbReference type="WBParaSite" id="MBELARI_LOCUS3993">
    <property type="protein sequence ID" value="MBELARI_LOCUS3993"/>
    <property type="gene ID" value="MBELARI_LOCUS3993"/>
</dbReference>
<keyword evidence="1" id="KW-0812">Transmembrane</keyword>
<name>A0AAF3FAM5_9BILA</name>
<evidence type="ECO:0000313" key="2">
    <source>
        <dbReference type="Proteomes" id="UP000887575"/>
    </source>
</evidence>
<dbReference type="Proteomes" id="UP000887575">
    <property type="component" value="Unassembled WGS sequence"/>
</dbReference>
<proteinExistence type="predicted"/>
<dbReference type="AlphaFoldDB" id="A0AAF3FAM5"/>
<organism evidence="2 3">
    <name type="scientific">Mesorhabditis belari</name>
    <dbReference type="NCBI Taxonomy" id="2138241"/>
    <lineage>
        <taxon>Eukaryota</taxon>
        <taxon>Metazoa</taxon>
        <taxon>Ecdysozoa</taxon>
        <taxon>Nematoda</taxon>
        <taxon>Chromadorea</taxon>
        <taxon>Rhabditida</taxon>
        <taxon>Rhabditina</taxon>
        <taxon>Rhabditomorpha</taxon>
        <taxon>Rhabditoidea</taxon>
        <taxon>Rhabditidae</taxon>
        <taxon>Mesorhabditinae</taxon>
        <taxon>Mesorhabditis</taxon>
    </lineage>
</organism>
<sequence length="98" mass="10908">MSFGCDVLLAVAQPIIIAPLFTAVLAASYEYPFIFVLIGAIYALAGVPVEKNPPRMFRIEYGGIALSLIKYSVIDVALELEKCNDILRPCFYYKWALD</sequence>
<evidence type="ECO:0000313" key="3">
    <source>
        <dbReference type="WBParaSite" id="MBELARI_LOCUS3993"/>
    </source>
</evidence>
<protein>
    <submittedName>
        <fullName evidence="3">Uncharacterized protein</fullName>
    </submittedName>
</protein>
<keyword evidence="2" id="KW-1185">Reference proteome</keyword>
<feature type="transmembrane region" description="Helical" evidence="1">
    <location>
        <begin position="7"/>
        <end position="25"/>
    </location>
</feature>
<accession>A0AAF3FAM5</accession>
<keyword evidence="1" id="KW-0472">Membrane</keyword>
<evidence type="ECO:0000256" key="1">
    <source>
        <dbReference type="SAM" id="Phobius"/>
    </source>
</evidence>
<keyword evidence="1" id="KW-1133">Transmembrane helix</keyword>